<dbReference type="Gene3D" id="3.55.50.10">
    <property type="entry name" value="Baseplate protein-like domains"/>
    <property type="match status" value="1"/>
</dbReference>
<dbReference type="Proteomes" id="UP000254332">
    <property type="component" value="Unassembled WGS sequence"/>
</dbReference>
<evidence type="ECO:0000259" key="3">
    <source>
        <dbReference type="Pfam" id="PF04717"/>
    </source>
</evidence>
<dbReference type="NCBIfam" id="TIGR01646">
    <property type="entry name" value="vgr_GE"/>
    <property type="match status" value="1"/>
</dbReference>
<dbReference type="Gene3D" id="2.30.110.50">
    <property type="match status" value="1"/>
</dbReference>
<proteinExistence type="inferred from homology"/>
<comment type="similarity">
    <text evidence="1">Belongs to the VgrG protein family.</text>
</comment>
<feature type="region of interest" description="Disordered" evidence="2">
    <location>
        <begin position="693"/>
        <end position="744"/>
    </location>
</feature>
<accession>A0A379SF68</accession>
<gene>
    <name evidence="5" type="ORF">NCTC10718_04154</name>
</gene>
<dbReference type="InterPro" id="IPR006531">
    <property type="entry name" value="Gp5/Vgr_OB"/>
</dbReference>
<dbReference type="InterPro" id="IPR006533">
    <property type="entry name" value="T6SS_Vgr_RhsGE"/>
</dbReference>
<protein>
    <submittedName>
        <fullName evidence="5">VgrS protein</fullName>
    </submittedName>
</protein>
<dbReference type="Pfam" id="PF04717">
    <property type="entry name" value="Phage_base_V"/>
    <property type="match status" value="1"/>
</dbReference>
<dbReference type="Gene3D" id="4.10.220.110">
    <property type="match status" value="1"/>
</dbReference>
<evidence type="ECO:0000256" key="1">
    <source>
        <dbReference type="ARBA" id="ARBA00005558"/>
    </source>
</evidence>
<dbReference type="Pfam" id="PF22178">
    <property type="entry name" value="Gp5_trimer_C"/>
    <property type="match status" value="2"/>
</dbReference>
<dbReference type="SUPFAM" id="SSF69255">
    <property type="entry name" value="gp5 N-terminal domain-like"/>
    <property type="match status" value="1"/>
</dbReference>
<feature type="domain" description="Gp5/Type VI secretion system Vgr protein OB-fold" evidence="3">
    <location>
        <begin position="384"/>
        <end position="451"/>
    </location>
</feature>
<dbReference type="Gene3D" id="2.40.50.230">
    <property type="entry name" value="Gp5 N-terminal domain"/>
    <property type="match status" value="1"/>
</dbReference>
<dbReference type="EMBL" id="UGWQ01000002">
    <property type="protein sequence ID" value="SUG26864.1"/>
    <property type="molecule type" value="Genomic_DNA"/>
</dbReference>
<dbReference type="SUPFAM" id="SSF69279">
    <property type="entry name" value="Phage tail proteins"/>
    <property type="match status" value="2"/>
</dbReference>
<evidence type="ECO:0000313" key="6">
    <source>
        <dbReference type="Proteomes" id="UP000254332"/>
    </source>
</evidence>
<dbReference type="Pfam" id="PF05954">
    <property type="entry name" value="Phage_GPD"/>
    <property type="match status" value="1"/>
</dbReference>
<evidence type="ECO:0000259" key="4">
    <source>
        <dbReference type="Pfam" id="PF22178"/>
    </source>
</evidence>
<evidence type="ECO:0000256" key="2">
    <source>
        <dbReference type="SAM" id="MobiDB-lite"/>
    </source>
</evidence>
<feature type="domain" description="Gp5/Type VI secretion system Vgr C-terminal trimerisation" evidence="4">
    <location>
        <begin position="468"/>
        <end position="542"/>
    </location>
</feature>
<reference evidence="5 6" key="1">
    <citation type="submission" date="2018-06" db="EMBL/GenBank/DDBJ databases">
        <authorList>
            <consortium name="Pathogen Informatics"/>
            <person name="Doyle S."/>
        </authorList>
    </citation>
    <scope>NUCLEOTIDE SEQUENCE [LARGE SCALE GENOMIC DNA]</scope>
    <source>
        <strain evidence="5 6">NCTC10718</strain>
    </source>
</reference>
<dbReference type="SUPFAM" id="SSF69349">
    <property type="entry name" value="Phage fibre proteins"/>
    <property type="match status" value="2"/>
</dbReference>
<dbReference type="InterPro" id="IPR054030">
    <property type="entry name" value="Gp5_Vgr_C"/>
</dbReference>
<organism evidence="5 6">
    <name type="scientific">Salmonella enterica</name>
    <name type="common">Salmonella choleraesuis</name>
    <dbReference type="NCBI Taxonomy" id="28901"/>
    <lineage>
        <taxon>Bacteria</taxon>
        <taxon>Pseudomonadati</taxon>
        <taxon>Pseudomonadota</taxon>
        <taxon>Gammaproteobacteria</taxon>
        <taxon>Enterobacterales</taxon>
        <taxon>Enterobacteriaceae</taxon>
        <taxon>Salmonella</taxon>
    </lineage>
</organism>
<dbReference type="NCBIfam" id="TIGR03361">
    <property type="entry name" value="VI_Rhs_Vgr"/>
    <property type="match status" value="1"/>
</dbReference>
<sequence>MSSAGLRFTLKVDGIQEMSTAVVSFSLHQKYSIPFTLEVDIASGLFDLTAEDFLEKNAVLTVWQGDTPQRYVSGFVSGVAQGENNGWQMRYWLSINPPLWRAGLRQNFRIFQQQDIRAISATLLNEAGVADWMPLFYEAHPAREFCVQYGETDLGFLMRLWAEEGLFFFERCGKEGPEQRLAVCDDVAGLSDMGETGFNPGTTTGGTTAYISDFRYRAQISPSSVESQDYTFRTPGWPGYYSHDGENLNGQRTRYEIYDYPGRFKDEQHGRDFTRYRLEGLRNDAETGVCFCNTPKLWPGVRFQLTDHPSGTLNREWQVVGSVLSGEQPQALHGSQGEGTTLGNRCEVVPADRTWRVAPLPKPRVDGPQSAVVTGPAGEEIFCDEHGRVRVKFRWDRYNPATEASSCWIRVSQAWAGTGFGNLAIPRVGQEVIVDFLNGDPDQPIIMGRTYHEDNRSPGSLPGTKTQMTIRSKTYRGSGFNELRFEDATGKEQVYIHAQKNMDTEVLNNRTTDVKVDHTESVGNNQRVTVGTGQTVKVGSRKEGGHDQRITVANDRSVTVGNDQTVRVKHDRMVNISHDEGLYVKNDRKMTVEGKQEQSTTGDHISLVKGTHSLEVKGDLARKVSGALGIKVEGDIVLESSSRISLKAGGSFIVIHAGGVDITGPKISLNSGGSPGTPVPTLQPAVLRALADEEDDNENGSEDGEDHGDEKGSGDDSGGGDSGDGDDEQDDSDDNDENEPKIRVVPNIQLTGSLGVIAYIERLDGKKLYLNDFITIGLNEIHEKWLSKDGRLFFIPPERMSFSDKIYINEVETLFLERNVVEAANNFEYIDVLSDQMNVFKDFTSLYKSEECDSYDSAFINGYLRYSNALDNLVLKNISIEEQKYLKMQKNKGK</sequence>
<feature type="compositionally biased region" description="Acidic residues" evidence="2">
    <location>
        <begin position="693"/>
        <end position="707"/>
    </location>
</feature>
<feature type="domain" description="Gp5/Type VI secretion system Vgr C-terminal trimerisation" evidence="4">
    <location>
        <begin position="546"/>
        <end position="622"/>
    </location>
</feature>
<evidence type="ECO:0000313" key="5">
    <source>
        <dbReference type="EMBL" id="SUG26864.1"/>
    </source>
</evidence>
<dbReference type="InterPro" id="IPR037026">
    <property type="entry name" value="Vgr_OB-fold_dom_sf"/>
</dbReference>
<dbReference type="InterPro" id="IPR017847">
    <property type="entry name" value="T6SS_RhsGE_Vgr_subset"/>
</dbReference>
<name>A0A379SF68_SALER</name>
<feature type="compositionally biased region" description="Acidic residues" evidence="2">
    <location>
        <begin position="723"/>
        <end position="737"/>
    </location>
</feature>
<dbReference type="AlphaFoldDB" id="A0A379SF68"/>